<gene>
    <name evidence="3" type="ORF">L9S41_16855</name>
</gene>
<dbReference type="SUPFAM" id="SSF52540">
    <property type="entry name" value="P-loop containing nucleoside triphosphate hydrolases"/>
    <property type="match status" value="1"/>
</dbReference>
<keyword evidence="4" id="KW-1185">Reference proteome</keyword>
<evidence type="ECO:0000259" key="2">
    <source>
        <dbReference type="Pfam" id="PF08378"/>
    </source>
</evidence>
<dbReference type="InterPro" id="IPR011528">
    <property type="entry name" value="NERD"/>
</dbReference>
<evidence type="ECO:0000256" key="1">
    <source>
        <dbReference type="ARBA" id="ARBA00034923"/>
    </source>
</evidence>
<evidence type="ECO:0000313" key="3">
    <source>
        <dbReference type="EMBL" id="UWZ79330.1"/>
    </source>
</evidence>
<evidence type="ECO:0000313" key="4">
    <source>
        <dbReference type="Proteomes" id="UP001060414"/>
    </source>
</evidence>
<organism evidence="3 4">
    <name type="scientific">Geoalkalibacter halelectricus</name>
    <dbReference type="NCBI Taxonomy" id="2847045"/>
    <lineage>
        <taxon>Bacteria</taxon>
        <taxon>Pseudomonadati</taxon>
        <taxon>Thermodesulfobacteriota</taxon>
        <taxon>Desulfuromonadia</taxon>
        <taxon>Desulfuromonadales</taxon>
        <taxon>Geoalkalibacteraceae</taxon>
        <taxon>Geoalkalibacter</taxon>
    </lineage>
</organism>
<reference evidence="3" key="1">
    <citation type="journal article" date="2022" name="Environ. Microbiol.">
        <title>Geoalkalibacter halelectricus SAP #1 sp. nov. possessing extracellular electron transfer and mineral#reducing capabilities from a haloalkaline environment.</title>
        <authorList>
            <person name="Yadav S."/>
            <person name="Singh R."/>
            <person name="Sundharam S.S."/>
            <person name="Chaudhary S."/>
            <person name="Krishnamurthi S."/>
            <person name="Patil S.A."/>
        </authorList>
    </citation>
    <scope>NUCLEOTIDE SEQUENCE</scope>
    <source>
        <strain evidence="3">SAP-1</strain>
    </source>
</reference>
<dbReference type="EMBL" id="CP092109">
    <property type="protein sequence ID" value="UWZ79330.1"/>
    <property type="molecule type" value="Genomic_DNA"/>
</dbReference>
<dbReference type="Pfam" id="PF08378">
    <property type="entry name" value="NERD"/>
    <property type="match status" value="1"/>
</dbReference>
<name>A0ABY5ZNC3_9BACT</name>
<dbReference type="PANTHER" id="PTHR11070:SF2">
    <property type="entry name" value="ATP-DEPENDENT DNA HELICASE SRS2"/>
    <property type="match status" value="1"/>
</dbReference>
<dbReference type="InterPro" id="IPR027417">
    <property type="entry name" value="P-loop_NTPase"/>
</dbReference>
<dbReference type="Gene3D" id="3.40.50.300">
    <property type="entry name" value="P-loop containing nucleotide triphosphate hydrolases"/>
    <property type="match status" value="1"/>
</dbReference>
<proteinExistence type="predicted"/>
<dbReference type="PANTHER" id="PTHR11070">
    <property type="entry name" value="UVRD / RECB / PCRA DNA HELICASE FAMILY MEMBER"/>
    <property type="match status" value="1"/>
</dbReference>
<dbReference type="Proteomes" id="UP001060414">
    <property type="component" value="Chromosome"/>
</dbReference>
<dbReference type="InterPro" id="IPR000212">
    <property type="entry name" value="DNA_helicase_UvrD/REP"/>
</dbReference>
<dbReference type="Pfam" id="PF13604">
    <property type="entry name" value="AAA_30"/>
    <property type="match status" value="1"/>
</dbReference>
<dbReference type="RefSeq" id="WP_260747686.1">
    <property type="nucleotide sequence ID" value="NZ_CP092109.1"/>
</dbReference>
<protein>
    <recommendedName>
        <fullName evidence="1">DNA 3'-5' helicase II</fullName>
    </recommendedName>
</protein>
<sequence>MAPGIWPRSQPRSTQSHAEHRVYAALKAQLPPGWSAWHSLRIRTNKGMEGEGDFVLAIPERGFLVLEVKGGQMEMRDGCWYQNGEPLEHAPREQALDYAKKLLARLKELGCPSVPFGVLTLFPDTSFSTAPGQDDLNSLTLGAQDVPWLIESIRAKLDQAFPEGYLLPKQNWPALLHRFWGETWVPKLKLGHKAKVDAEDRLMLDREQLRLIDSLAANPLLLVEGVAGSGKTILARESALRMAREGKRVLYLCYTDALAQWLRHSLDEAGIEVFTVPRYAAHLLQQAGQLEAIPATPEFWFHVSLQAAADALPETEALRPEVIILDEAQDLTENDWALVEELARERVCWIFHDPAQGFWQERTLPAWTGARASFRLSTCYRCPPAVLELSRMLRGDAHDAELLEQAREAGIARMIAAPSESAVMAKLENEIGKLRSEGFAPEDIAVISLRGQTAAGGIGRCDKIGAIPVVRADSPQMEHQVVADTFLRFKGLERPAIIVTDLRLVKDRADVRMHIALTRATDVVRVVGMDIVES</sequence>
<accession>A0ABY5ZNC3</accession>
<feature type="domain" description="NERD" evidence="2">
    <location>
        <begin position="17"/>
        <end position="115"/>
    </location>
</feature>